<dbReference type="Proteomes" id="UP001501759">
    <property type="component" value="Unassembled WGS sequence"/>
</dbReference>
<dbReference type="InterPro" id="IPR034768">
    <property type="entry name" value="4FE4S_WBL"/>
</dbReference>
<reference evidence="3" key="1">
    <citation type="journal article" date="2019" name="Int. J. Syst. Evol. Microbiol.">
        <title>The Global Catalogue of Microorganisms (GCM) 10K type strain sequencing project: providing services to taxonomists for standard genome sequencing and annotation.</title>
        <authorList>
            <consortium name="The Broad Institute Genomics Platform"/>
            <consortium name="The Broad Institute Genome Sequencing Center for Infectious Disease"/>
            <person name="Wu L."/>
            <person name="Ma J."/>
        </authorList>
    </citation>
    <scope>NUCLEOTIDE SEQUENCE [LARGE SCALE GENOMIC DNA]</scope>
    <source>
        <strain evidence="3">JCM 18409</strain>
    </source>
</reference>
<organism evidence="2 3">
    <name type="scientific">Streptomyces siamensis</name>
    <dbReference type="NCBI Taxonomy" id="1274986"/>
    <lineage>
        <taxon>Bacteria</taxon>
        <taxon>Bacillati</taxon>
        <taxon>Actinomycetota</taxon>
        <taxon>Actinomycetes</taxon>
        <taxon>Kitasatosporales</taxon>
        <taxon>Streptomycetaceae</taxon>
        <taxon>Streptomyces</taxon>
    </lineage>
</organism>
<evidence type="ECO:0000313" key="3">
    <source>
        <dbReference type="Proteomes" id="UP001501759"/>
    </source>
</evidence>
<name>A0ABP9ICH0_9ACTN</name>
<comment type="caution">
    <text evidence="2">The sequence shown here is derived from an EMBL/GenBank/DDBJ whole genome shotgun (WGS) entry which is preliminary data.</text>
</comment>
<feature type="domain" description="4Fe-4S Wbl-type" evidence="1">
    <location>
        <begin position="31"/>
        <end position="101"/>
    </location>
</feature>
<accession>A0ABP9ICH0</accession>
<proteinExistence type="predicted"/>
<dbReference type="EMBL" id="BAABKB010000001">
    <property type="protein sequence ID" value="GAA4993578.1"/>
    <property type="molecule type" value="Genomic_DNA"/>
</dbReference>
<sequence>MEPHDEIENVLPPEALFWAMEPFGPPLGEAACSTWDLKRFPDMRVQQAAFDGEPAVPKRDIPQARAMCHTCPLLDGCRRYAQDSRDEHVFLAGETAEERRKKWRKTGEIAKRRRRVAELYALNVPTAIIARLLGHAERSIRSDLYELGKRSHLPPTA</sequence>
<gene>
    <name evidence="2" type="ORF">GCM10023335_01480</name>
</gene>
<dbReference type="Pfam" id="PF02467">
    <property type="entry name" value="Whib"/>
    <property type="match status" value="1"/>
</dbReference>
<evidence type="ECO:0000313" key="2">
    <source>
        <dbReference type="EMBL" id="GAA4993578.1"/>
    </source>
</evidence>
<dbReference type="RefSeq" id="WP_345639696.1">
    <property type="nucleotide sequence ID" value="NZ_BAABKB010000001.1"/>
</dbReference>
<dbReference type="PROSITE" id="PS51674">
    <property type="entry name" value="4FE4S_WBL"/>
    <property type="match status" value="1"/>
</dbReference>
<keyword evidence="3" id="KW-1185">Reference proteome</keyword>
<protein>
    <recommendedName>
        <fullName evidence="1">4Fe-4S Wbl-type domain-containing protein</fullName>
    </recommendedName>
</protein>
<evidence type="ECO:0000259" key="1">
    <source>
        <dbReference type="PROSITE" id="PS51674"/>
    </source>
</evidence>